<reference evidence="2 3" key="1">
    <citation type="submission" date="2022-03" db="EMBL/GenBank/DDBJ databases">
        <authorList>
            <person name="Jo J.-H."/>
            <person name="Im W.-T."/>
        </authorList>
    </citation>
    <scope>NUCLEOTIDE SEQUENCE [LARGE SCALE GENOMIC DNA]</scope>
    <source>
        <strain evidence="2 3">SM33</strain>
    </source>
</reference>
<feature type="transmembrane region" description="Helical" evidence="1">
    <location>
        <begin position="47"/>
        <end position="71"/>
    </location>
</feature>
<evidence type="ECO:0000256" key="1">
    <source>
        <dbReference type="SAM" id="Phobius"/>
    </source>
</evidence>
<keyword evidence="1" id="KW-0472">Membrane</keyword>
<dbReference type="EMBL" id="JAKZHW010000002">
    <property type="protein sequence ID" value="MCH8617227.1"/>
    <property type="molecule type" value="Genomic_DNA"/>
</dbReference>
<sequence length="81" mass="8790">MAAPLPTTKKSVNLAGPVRVSRIRRDPPPIAQKISVSDPEDRDARTVVIGVVSFALAIVIVILGFSTYQGWSPQHVTIRDL</sequence>
<organism evidence="2 3">
    <name type="scientific">Sphingomonas telluris</name>
    <dbReference type="NCBI Taxonomy" id="2907998"/>
    <lineage>
        <taxon>Bacteria</taxon>
        <taxon>Pseudomonadati</taxon>
        <taxon>Pseudomonadota</taxon>
        <taxon>Alphaproteobacteria</taxon>
        <taxon>Sphingomonadales</taxon>
        <taxon>Sphingomonadaceae</taxon>
        <taxon>Sphingomonas</taxon>
    </lineage>
</organism>
<dbReference type="Proteomes" id="UP001203058">
    <property type="component" value="Unassembled WGS sequence"/>
</dbReference>
<gene>
    <name evidence="2" type="ORF">LZ016_14110</name>
</gene>
<name>A0ABS9VQJ9_9SPHN</name>
<keyword evidence="1" id="KW-1133">Transmembrane helix</keyword>
<keyword evidence="3" id="KW-1185">Reference proteome</keyword>
<protein>
    <submittedName>
        <fullName evidence="2">Uncharacterized protein</fullName>
    </submittedName>
</protein>
<keyword evidence="1" id="KW-0812">Transmembrane</keyword>
<evidence type="ECO:0000313" key="3">
    <source>
        <dbReference type="Proteomes" id="UP001203058"/>
    </source>
</evidence>
<comment type="caution">
    <text evidence="2">The sequence shown here is derived from an EMBL/GenBank/DDBJ whole genome shotgun (WGS) entry which is preliminary data.</text>
</comment>
<proteinExistence type="predicted"/>
<accession>A0ABS9VQJ9</accession>
<dbReference type="RefSeq" id="WP_241448091.1">
    <property type="nucleotide sequence ID" value="NZ_JAKZHW010000002.1"/>
</dbReference>
<evidence type="ECO:0000313" key="2">
    <source>
        <dbReference type="EMBL" id="MCH8617227.1"/>
    </source>
</evidence>